<dbReference type="Pfam" id="PF07494">
    <property type="entry name" value="Reg_prop"/>
    <property type="match status" value="3"/>
</dbReference>
<dbReference type="PANTHER" id="PTHR43547">
    <property type="entry name" value="TWO-COMPONENT HISTIDINE KINASE"/>
    <property type="match status" value="1"/>
</dbReference>
<evidence type="ECO:0000256" key="5">
    <source>
        <dbReference type="SAM" id="Phobius"/>
    </source>
</evidence>
<evidence type="ECO:0000313" key="8">
    <source>
        <dbReference type="Proteomes" id="UP000182257"/>
    </source>
</evidence>
<dbReference type="EMBL" id="FNRF01000001">
    <property type="protein sequence ID" value="SEA10094.1"/>
    <property type="molecule type" value="Genomic_DNA"/>
</dbReference>
<dbReference type="PANTHER" id="PTHR43547:SF2">
    <property type="entry name" value="HYBRID SIGNAL TRANSDUCTION HISTIDINE KINASE C"/>
    <property type="match status" value="1"/>
</dbReference>
<evidence type="ECO:0000256" key="4">
    <source>
        <dbReference type="ARBA" id="ARBA00023163"/>
    </source>
</evidence>
<sequence>MRRVISLLITVFVLGQMSMACPVSLRIMSQTPVQGIEEARKLMFDHYGMMWVGTDQGLRSFDGYSFKTYRNNAYTPGILPNNYVRSMTEDQHDGLWIGTRDGLARFDRRRGSFKTYHLRGDQARLINALYTDKNGTVWAGTNAGVSRYNAKTDDFIDINLSAGVISFAEDARGNLYIGTWEGGLLRLNKKTGKMVSYPPLSARNTAQTMLMDSRGRLWIGTWEHGIVRLDHPENEAAPGMHKMNEGRADFRTFHRLVEDSVSHAVWGCCIEGLTRVDLDNEAEVENYPILTFCYDMVTDGMGNLWALTRNNGIVHLSTKPSPFHFYHLDPAGLELPVNRIQKVFTTDGNRFWLGLQPYGLALYDRQAGQVLYNNHIPGLENETGQQGIYVQTISDMIERLDGSIWLASSRGVVIWKEGEPARLLVRSNSPFIGDSEVNAFHALTGGAVLVGQNNGLGIAFSENKGRLLKMSEGKRDFSNCHVLSISEDHRHRLWIATEGQGIIRITGRFDDPKSFTYHQYAPVANNYPIDEVTAVYEDANHQLWAISNSGDFFQYNDETDVFEPVNHRYYIGTGSIYSIQGDSNGRIWLSTDKGLVRFASSNEQGSTTYYNMEDGIEAISFSSNGAFSYGKELFYGSAKGFFSFDAAEIERWQQGASPSLVVTELMIDDRPYLWQDSLHRQRISADQPFFTQKITIPSDARKFSVEFALLTYQNQEQCRYAYYLEGYDNDWHDTDAQNRVATYQNLPSGTYHLKLRAVDSYGRLVEMPYAIVVRVLPPWYRTWWAYLIYLVLLLAAAYGVKEWYKARVNRRARLQQRVSELLHYREMMVMKQFINKPSGKAEREGARKVLEVEEQQHSSPDELFLQKAIDCVKQHIDDADYDREQFASDMCVSSSTLYNKLRALTGENVTAFINSIRLKEACRILRQKPNIKMTELSMAVGFNTPKYFTKCFKKEFGVLPSEYLSQDSEQLS</sequence>
<dbReference type="AlphaFoldDB" id="A0A1H3YGD8"/>
<dbReference type="SUPFAM" id="SSF46689">
    <property type="entry name" value="Homeodomain-like"/>
    <property type="match status" value="1"/>
</dbReference>
<dbReference type="InterPro" id="IPR018060">
    <property type="entry name" value="HTH_AraC"/>
</dbReference>
<dbReference type="GO" id="GO:0043565">
    <property type="term" value="F:sequence-specific DNA binding"/>
    <property type="evidence" value="ECO:0007669"/>
    <property type="project" value="InterPro"/>
</dbReference>
<dbReference type="Gene3D" id="2.130.10.10">
    <property type="entry name" value="YVTN repeat-like/Quinoprotein amine dehydrogenase"/>
    <property type="match status" value="3"/>
</dbReference>
<dbReference type="PROSITE" id="PS01124">
    <property type="entry name" value="HTH_ARAC_FAMILY_2"/>
    <property type="match status" value="1"/>
</dbReference>
<dbReference type="InterPro" id="IPR013783">
    <property type="entry name" value="Ig-like_fold"/>
</dbReference>
<gene>
    <name evidence="7" type="ORF">SAMN05216462_0625</name>
</gene>
<evidence type="ECO:0000256" key="3">
    <source>
        <dbReference type="ARBA" id="ARBA00023125"/>
    </source>
</evidence>
<dbReference type="Pfam" id="PF12833">
    <property type="entry name" value="HTH_18"/>
    <property type="match status" value="1"/>
</dbReference>
<dbReference type="SUPFAM" id="SSF63829">
    <property type="entry name" value="Calcium-dependent phosphotriesterase"/>
    <property type="match status" value="1"/>
</dbReference>
<keyword evidence="2" id="KW-0805">Transcription regulation</keyword>
<dbReference type="GO" id="GO:0000155">
    <property type="term" value="F:phosphorelay sensor kinase activity"/>
    <property type="evidence" value="ECO:0007669"/>
    <property type="project" value="TreeGrafter"/>
</dbReference>
<dbReference type="InterPro" id="IPR018062">
    <property type="entry name" value="HTH_AraC-typ_CS"/>
</dbReference>
<dbReference type="Pfam" id="PF07495">
    <property type="entry name" value="Y_Y_Y"/>
    <property type="match status" value="1"/>
</dbReference>
<evidence type="ECO:0000259" key="6">
    <source>
        <dbReference type="PROSITE" id="PS01124"/>
    </source>
</evidence>
<name>A0A1H3YGD8_XYLRU</name>
<dbReference type="Gene3D" id="2.60.40.10">
    <property type="entry name" value="Immunoglobulins"/>
    <property type="match status" value="1"/>
</dbReference>
<dbReference type="PRINTS" id="PR00032">
    <property type="entry name" value="HTHARAC"/>
</dbReference>
<keyword evidence="5" id="KW-0812">Transmembrane</keyword>
<dbReference type="Proteomes" id="UP000182257">
    <property type="component" value="Unassembled WGS sequence"/>
</dbReference>
<accession>A0A1H3YGD8</accession>
<keyword evidence="5" id="KW-1133">Transmembrane helix</keyword>
<dbReference type="InterPro" id="IPR011123">
    <property type="entry name" value="Y_Y_Y"/>
</dbReference>
<evidence type="ECO:0000256" key="1">
    <source>
        <dbReference type="ARBA" id="ARBA00022553"/>
    </source>
</evidence>
<proteinExistence type="predicted"/>
<keyword evidence="5" id="KW-0472">Membrane</keyword>
<dbReference type="PROSITE" id="PS00041">
    <property type="entry name" value="HTH_ARAC_FAMILY_1"/>
    <property type="match status" value="1"/>
</dbReference>
<keyword evidence="4" id="KW-0804">Transcription</keyword>
<feature type="transmembrane region" description="Helical" evidence="5">
    <location>
        <begin position="783"/>
        <end position="800"/>
    </location>
</feature>
<keyword evidence="1" id="KW-0597">Phosphoprotein</keyword>
<dbReference type="Gene3D" id="1.10.10.60">
    <property type="entry name" value="Homeodomain-like"/>
    <property type="match status" value="1"/>
</dbReference>
<dbReference type="OrthoDB" id="1116352at2"/>
<evidence type="ECO:0000313" key="7">
    <source>
        <dbReference type="EMBL" id="SEA10094.1"/>
    </source>
</evidence>
<evidence type="ECO:0000256" key="2">
    <source>
        <dbReference type="ARBA" id="ARBA00023015"/>
    </source>
</evidence>
<keyword evidence="3" id="KW-0238">DNA-binding</keyword>
<dbReference type="PROSITE" id="PS51257">
    <property type="entry name" value="PROKAR_LIPOPROTEIN"/>
    <property type="match status" value="1"/>
</dbReference>
<dbReference type="InterPro" id="IPR011047">
    <property type="entry name" value="Quinoprotein_ADH-like_sf"/>
</dbReference>
<feature type="domain" description="HTH araC/xylS-type" evidence="6">
    <location>
        <begin position="866"/>
        <end position="966"/>
    </location>
</feature>
<dbReference type="SMART" id="SM00342">
    <property type="entry name" value="HTH_ARAC"/>
    <property type="match status" value="1"/>
</dbReference>
<dbReference type="InterPro" id="IPR020449">
    <property type="entry name" value="Tscrpt_reg_AraC-type_HTH"/>
</dbReference>
<dbReference type="InterPro" id="IPR015943">
    <property type="entry name" value="WD40/YVTN_repeat-like_dom_sf"/>
</dbReference>
<protein>
    <submittedName>
        <fullName evidence="7">Ligand-binding sensor domain-containing protein</fullName>
    </submittedName>
</protein>
<dbReference type="GO" id="GO:0003700">
    <property type="term" value="F:DNA-binding transcription factor activity"/>
    <property type="evidence" value="ECO:0007669"/>
    <property type="project" value="InterPro"/>
</dbReference>
<dbReference type="SUPFAM" id="SSF50998">
    <property type="entry name" value="Quinoprotein alcohol dehydrogenase-like"/>
    <property type="match status" value="1"/>
</dbReference>
<dbReference type="InterPro" id="IPR009057">
    <property type="entry name" value="Homeodomain-like_sf"/>
</dbReference>
<reference evidence="7 8" key="1">
    <citation type="submission" date="2016-10" db="EMBL/GenBank/DDBJ databases">
        <authorList>
            <person name="de Groot N.N."/>
        </authorList>
    </citation>
    <scope>NUCLEOTIDE SEQUENCE [LARGE SCALE GENOMIC DNA]</scope>
    <source>
        <strain evidence="7 8">D31d</strain>
    </source>
</reference>
<dbReference type="InterPro" id="IPR011110">
    <property type="entry name" value="Reg_prop"/>
</dbReference>
<organism evidence="7 8">
    <name type="scientific">Xylanibacter ruminicola</name>
    <name type="common">Prevotella ruminicola</name>
    <dbReference type="NCBI Taxonomy" id="839"/>
    <lineage>
        <taxon>Bacteria</taxon>
        <taxon>Pseudomonadati</taxon>
        <taxon>Bacteroidota</taxon>
        <taxon>Bacteroidia</taxon>
        <taxon>Bacteroidales</taxon>
        <taxon>Prevotellaceae</taxon>
        <taxon>Xylanibacter</taxon>
    </lineage>
</organism>